<comment type="similarity">
    <text evidence="3">Belongs to the methyl-accepting chemotaxis (MCP) protein family.</text>
</comment>
<dbReference type="STRING" id="754436.JCM19237_2866"/>
<evidence type="ECO:0000256" key="3">
    <source>
        <dbReference type="ARBA" id="ARBA00029447"/>
    </source>
</evidence>
<evidence type="ECO:0000256" key="6">
    <source>
        <dbReference type="SAM" id="Phobius"/>
    </source>
</evidence>
<keyword evidence="6" id="KW-0812">Transmembrane</keyword>
<evidence type="ECO:0000256" key="5">
    <source>
        <dbReference type="SAM" id="Coils"/>
    </source>
</evidence>
<evidence type="ECO:0000313" key="9">
    <source>
        <dbReference type="Proteomes" id="UP000029227"/>
    </source>
</evidence>
<evidence type="ECO:0000259" key="7">
    <source>
        <dbReference type="PROSITE" id="PS50111"/>
    </source>
</evidence>
<feature type="domain" description="Methyl-accepting transducer" evidence="7">
    <location>
        <begin position="362"/>
        <end position="598"/>
    </location>
</feature>
<keyword evidence="6" id="KW-0472">Membrane</keyword>
<name>A0A090RLD0_9GAMM</name>
<dbReference type="EMBL" id="BBMN01000024">
    <property type="protein sequence ID" value="GAL08312.1"/>
    <property type="molecule type" value="Genomic_DNA"/>
</dbReference>
<feature type="coiled-coil region" evidence="5">
    <location>
        <begin position="430"/>
        <end position="460"/>
    </location>
</feature>
<dbReference type="SMART" id="SM00283">
    <property type="entry name" value="MA"/>
    <property type="match status" value="1"/>
</dbReference>
<gene>
    <name evidence="8" type="ORF">JCM19237_2866</name>
</gene>
<dbReference type="GO" id="GO:0016020">
    <property type="term" value="C:membrane"/>
    <property type="evidence" value="ECO:0007669"/>
    <property type="project" value="UniProtKB-SubCell"/>
</dbReference>
<comment type="subcellular location">
    <subcellularLocation>
        <location evidence="1">Membrane</location>
    </subcellularLocation>
</comment>
<evidence type="ECO:0000256" key="1">
    <source>
        <dbReference type="ARBA" id="ARBA00004370"/>
    </source>
</evidence>
<keyword evidence="6" id="KW-1133">Transmembrane helix</keyword>
<dbReference type="PROSITE" id="PS50111">
    <property type="entry name" value="CHEMOTAXIS_TRANSDUC_2"/>
    <property type="match status" value="1"/>
</dbReference>
<dbReference type="Gene3D" id="1.10.287.950">
    <property type="entry name" value="Methyl-accepting chemotaxis protein"/>
    <property type="match status" value="1"/>
</dbReference>
<evidence type="ECO:0000313" key="8">
    <source>
        <dbReference type="EMBL" id="GAL08312.1"/>
    </source>
</evidence>
<dbReference type="eggNOG" id="COG0840">
    <property type="taxonomic scope" value="Bacteria"/>
</dbReference>
<organism evidence="8 9">
    <name type="scientific">Photobacterium aphoticum</name>
    <dbReference type="NCBI Taxonomy" id="754436"/>
    <lineage>
        <taxon>Bacteria</taxon>
        <taxon>Pseudomonadati</taxon>
        <taxon>Pseudomonadota</taxon>
        <taxon>Gammaproteobacteria</taxon>
        <taxon>Vibrionales</taxon>
        <taxon>Vibrionaceae</taxon>
        <taxon>Photobacterium</taxon>
    </lineage>
</organism>
<dbReference type="Proteomes" id="UP000029227">
    <property type="component" value="Unassembled WGS sequence"/>
</dbReference>
<comment type="caution">
    <text evidence="8">The sequence shown here is derived from an EMBL/GenBank/DDBJ whole genome shotgun (WGS) entry which is preliminary data.</text>
</comment>
<dbReference type="Pfam" id="PF00015">
    <property type="entry name" value="MCPsignal"/>
    <property type="match status" value="1"/>
</dbReference>
<evidence type="ECO:0000256" key="4">
    <source>
        <dbReference type="PROSITE-ProRule" id="PRU00284"/>
    </source>
</evidence>
<feature type="transmembrane region" description="Helical" evidence="6">
    <location>
        <begin position="286"/>
        <end position="304"/>
    </location>
</feature>
<dbReference type="GO" id="GO:0006935">
    <property type="term" value="P:chemotaxis"/>
    <property type="evidence" value="ECO:0007669"/>
    <property type="project" value="UniProtKB-ARBA"/>
</dbReference>
<sequence>MLIIFPVVATLVLFAAVAWVISGNITVIKDNIAVTTKRTEVSNLLADVDSEWNAARIQTRDLVNASTAEMDQRYQTLSVTVEGVNTLINKTIDTQVLTQQGQAELASIVPMTKKYLALLNDEYDVFKAIDAQWWNTPVSWPAIFPVLNQLRTENIDQQQLNKDAAQFVSDFNAFYPRLAQVIALRSLVDVDNMMLYLNGAQSFVNKYQRFGYVQKFDADVMSKYVDGTTFIVNSLKRVEAYKAERDAVAKDIRSLIVKVYSRNVGMVDDLGTVSLDSADKSSQVQLWSWIVAAIISLLIGLYITRQFTIIFGLLSTSLKAMAAQDLSVTTKIDGSNEIAMLGLNTDKTITDTRRVINQILDQSNEVASSATELAAVMVQSAANAEEQSAQIEQIAAAATELSSSAELVATSVSGAEAQANEAMSLCLSGRAIAEENKVRAEELTEQLTETSVVVETLRQRCESIEEVATVINNISDQTNLLALNAAIEAARAGEYGRGFAVVADEVRSLAAKTQNSTVHIKNIIEELQGHSIDAQTKVQECLDKIELTKTTSNESYEQLTSIYGAVSTISEGASESAVAANQQSHAAEEISQTVNLIKDVISQNVAGITQSTEASNFLSELAEKQNQNLSRFKLN</sequence>
<accession>A0A090RLD0</accession>
<dbReference type="PANTHER" id="PTHR32089">
    <property type="entry name" value="METHYL-ACCEPTING CHEMOTAXIS PROTEIN MCPB"/>
    <property type="match status" value="1"/>
</dbReference>
<dbReference type="AlphaFoldDB" id="A0A090RLD0"/>
<keyword evidence="2 4" id="KW-0807">Transducer</keyword>
<protein>
    <submittedName>
        <fullName evidence="8">Methyl-accepting chemotaxis protein</fullName>
    </submittedName>
</protein>
<dbReference type="GO" id="GO:0007165">
    <property type="term" value="P:signal transduction"/>
    <property type="evidence" value="ECO:0007669"/>
    <property type="project" value="UniProtKB-KW"/>
</dbReference>
<proteinExistence type="inferred from homology"/>
<evidence type="ECO:0000256" key="2">
    <source>
        <dbReference type="ARBA" id="ARBA00023224"/>
    </source>
</evidence>
<reference evidence="8 9" key="1">
    <citation type="journal article" date="2014" name="Genome Announc.">
        <title>Draft Genome Sequences of Two Vibrionaceae Species, Vibrio ponticus C121 and Photobacterium aphoticum C119, Isolated as Coral Reef Microbiota.</title>
        <authorList>
            <person name="Al-saari N."/>
            <person name="Meirelles P.M."/>
            <person name="Mino S."/>
            <person name="Suda W."/>
            <person name="Oshima K."/>
            <person name="Hattori M."/>
            <person name="Ohkuma M."/>
            <person name="Thompson F.L."/>
            <person name="Gomez-Gil B."/>
            <person name="Sawabe T."/>
            <person name="Sawabe T."/>
        </authorList>
    </citation>
    <scope>NUCLEOTIDE SEQUENCE [LARGE SCALE GENOMIC DNA]</scope>
    <source>
        <strain evidence="8 9">JCM 19237</strain>
    </source>
</reference>
<dbReference type="SUPFAM" id="SSF58104">
    <property type="entry name" value="Methyl-accepting chemotaxis protein (MCP) signaling domain"/>
    <property type="match status" value="1"/>
</dbReference>
<dbReference type="InterPro" id="IPR004089">
    <property type="entry name" value="MCPsignal_dom"/>
</dbReference>
<dbReference type="FunFam" id="1.10.287.950:FF:000001">
    <property type="entry name" value="Methyl-accepting chemotaxis sensory transducer"/>
    <property type="match status" value="1"/>
</dbReference>
<dbReference type="PANTHER" id="PTHR32089:SF33">
    <property type="entry name" value="TOXIN COREGULATED PILUS BIOSYNTHESIS PROTEIN I"/>
    <property type="match status" value="1"/>
</dbReference>
<keyword evidence="5" id="KW-0175">Coiled coil</keyword>